<comment type="function">
    <text evidence="7">Catalyzes the formation of 4-diphosphocytidyl-2-C-methyl-D-erythritol from CTP and 2-C-methyl-D-erythritol 4-phosphate (MEP).</text>
</comment>
<dbReference type="FunFam" id="3.90.550.10:FF:000003">
    <property type="entry name" value="2-C-methyl-D-erythritol 4-phosphate cytidylyltransferase"/>
    <property type="match status" value="1"/>
</dbReference>
<comment type="catalytic activity">
    <reaction evidence="1 7">
        <text>2-C-methyl-D-erythritol 4-phosphate + CTP + H(+) = 4-CDP-2-C-methyl-D-erythritol + diphosphate</text>
        <dbReference type="Rhea" id="RHEA:13429"/>
        <dbReference type="ChEBI" id="CHEBI:15378"/>
        <dbReference type="ChEBI" id="CHEBI:33019"/>
        <dbReference type="ChEBI" id="CHEBI:37563"/>
        <dbReference type="ChEBI" id="CHEBI:57823"/>
        <dbReference type="ChEBI" id="CHEBI:58262"/>
        <dbReference type="EC" id="2.7.7.60"/>
    </reaction>
</comment>
<feature type="site" description="Transition state stabilizer" evidence="7">
    <location>
        <position position="14"/>
    </location>
</feature>
<dbReference type="EMBL" id="FXTM01000020">
    <property type="protein sequence ID" value="SMO69762.1"/>
    <property type="molecule type" value="Genomic_DNA"/>
</dbReference>
<name>A0A521DDU1_9BACT</name>
<dbReference type="AlphaFoldDB" id="A0A521DDU1"/>
<dbReference type="HAMAP" id="MF_00108">
    <property type="entry name" value="IspD"/>
    <property type="match status" value="1"/>
</dbReference>
<accession>A0A521DDU1</accession>
<dbReference type="InterPro" id="IPR034683">
    <property type="entry name" value="IspD/TarI"/>
</dbReference>
<keyword evidence="6 7" id="KW-0414">Isoprene biosynthesis</keyword>
<dbReference type="Gene3D" id="3.90.550.10">
    <property type="entry name" value="Spore Coat Polysaccharide Biosynthesis Protein SpsA, Chain A"/>
    <property type="match status" value="1"/>
</dbReference>
<dbReference type="NCBIfam" id="TIGR00453">
    <property type="entry name" value="ispD"/>
    <property type="match status" value="1"/>
</dbReference>
<dbReference type="InterPro" id="IPR018294">
    <property type="entry name" value="ISPD_synthase_CS"/>
</dbReference>
<dbReference type="Proteomes" id="UP000317315">
    <property type="component" value="Unassembled WGS sequence"/>
</dbReference>
<dbReference type="CDD" id="cd02516">
    <property type="entry name" value="CDP-ME_synthetase"/>
    <property type="match status" value="1"/>
</dbReference>
<evidence type="ECO:0000256" key="4">
    <source>
        <dbReference type="ARBA" id="ARBA00022679"/>
    </source>
</evidence>
<feature type="site" description="Positions MEP for the nucleophilic attack" evidence="7">
    <location>
        <position position="213"/>
    </location>
</feature>
<sequence length="228" mass="25885">MRIAVIPAAGLGKRFGGKKQFFKVYDKLIVEYPIEIFSKNSLIDGIILVLPEDELELGGELKKKYKKILSIVPGGTERQYSVYKGLLEAREYKPKEVLIHDGVRPVVEYSKVEELVVALSDYEADGVILGVRPKETVKEIGTPLEPGDFLIRRTLDRDRLILVQTPQIFKFEVLLECHERALKENFLATDDSALLEKYGFTVVSIPGDYKNIKVTTKEDLEIVKVFLK</sequence>
<dbReference type="GO" id="GO:0019288">
    <property type="term" value="P:isopentenyl diphosphate biosynthetic process, methylerythritol 4-phosphate pathway"/>
    <property type="evidence" value="ECO:0007669"/>
    <property type="project" value="UniProtKB-UniRule"/>
</dbReference>
<evidence type="ECO:0000256" key="1">
    <source>
        <dbReference type="ARBA" id="ARBA00001282"/>
    </source>
</evidence>
<evidence type="ECO:0000256" key="7">
    <source>
        <dbReference type="HAMAP-Rule" id="MF_00108"/>
    </source>
</evidence>
<organism evidence="8 9">
    <name type="scientific">Balnearium lithotrophicum</name>
    <dbReference type="NCBI Taxonomy" id="223788"/>
    <lineage>
        <taxon>Bacteria</taxon>
        <taxon>Pseudomonadati</taxon>
        <taxon>Aquificota</taxon>
        <taxon>Aquificia</taxon>
        <taxon>Desulfurobacteriales</taxon>
        <taxon>Desulfurobacteriaceae</taxon>
        <taxon>Balnearium</taxon>
    </lineage>
</organism>
<proteinExistence type="inferred from homology"/>
<keyword evidence="5 7" id="KW-0548">Nucleotidyltransferase</keyword>
<keyword evidence="4 7" id="KW-0808">Transferase</keyword>
<evidence type="ECO:0000256" key="2">
    <source>
        <dbReference type="ARBA" id="ARBA00004787"/>
    </source>
</evidence>
<evidence type="ECO:0000256" key="5">
    <source>
        <dbReference type="ARBA" id="ARBA00022695"/>
    </source>
</evidence>
<dbReference type="PANTHER" id="PTHR32125:SF4">
    <property type="entry name" value="2-C-METHYL-D-ERYTHRITOL 4-PHOSPHATE CYTIDYLYLTRANSFERASE, CHLOROPLASTIC"/>
    <property type="match status" value="1"/>
</dbReference>
<protein>
    <recommendedName>
        <fullName evidence="7">2-C-methyl-D-erythritol 4-phosphate cytidylyltransferase</fullName>
        <ecNumber evidence="7">2.7.7.60</ecNumber>
    </recommendedName>
    <alternativeName>
        <fullName evidence="7">4-diphosphocytidyl-2C-methyl-D-erythritol synthase</fullName>
    </alternativeName>
    <alternativeName>
        <fullName evidence="7">MEP cytidylyltransferase</fullName>
        <shortName evidence="7">MCT</shortName>
    </alternativeName>
</protein>
<feature type="site" description="Transition state stabilizer" evidence="7">
    <location>
        <position position="19"/>
    </location>
</feature>
<evidence type="ECO:0000256" key="3">
    <source>
        <dbReference type="ARBA" id="ARBA00009789"/>
    </source>
</evidence>
<dbReference type="InterPro" id="IPR050088">
    <property type="entry name" value="IspD/TarI_cytidylyltransf_bact"/>
</dbReference>
<dbReference type="InterPro" id="IPR001228">
    <property type="entry name" value="IspD"/>
</dbReference>
<feature type="site" description="Positions MEP for the nucleophilic attack" evidence="7">
    <location>
        <position position="157"/>
    </location>
</feature>
<dbReference type="Pfam" id="PF01128">
    <property type="entry name" value="IspD"/>
    <property type="match status" value="1"/>
</dbReference>
<evidence type="ECO:0000313" key="8">
    <source>
        <dbReference type="EMBL" id="SMO69762.1"/>
    </source>
</evidence>
<keyword evidence="9" id="KW-1185">Reference proteome</keyword>
<dbReference type="OrthoDB" id="9806837at2"/>
<comment type="similarity">
    <text evidence="3 7">Belongs to the IspD/TarI cytidylyltransferase family. IspD subfamily.</text>
</comment>
<dbReference type="PANTHER" id="PTHR32125">
    <property type="entry name" value="2-C-METHYL-D-ERYTHRITOL 4-PHOSPHATE CYTIDYLYLTRANSFERASE, CHLOROPLASTIC"/>
    <property type="match status" value="1"/>
</dbReference>
<dbReference type="RefSeq" id="WP_142935955.1">
    <property type="nucleotide sequence ID" value="NZ_FXTM01000020.1"/>
</dbReference>
<dbReference type="GO" id="GO:0050518">
    <property type="term" value="F:2-C-methyl-D-erythritol 4-phosphate cytidylyltransferase activity"/>
    <property type="evidence" value="ECO:0007669"/>
    <property type="project" value="UniProtKB-UniRule"/>
</dbReference>
<evidence type="ECO:0000256" key="6">
    <source>
        <dbReference type="ARBA" id="ARBA00023229"/>
    </source>
</evidence>
<reference evidence="8 9" key="1">
    <citation type="submission" date="2017-05" db="EMBL/GenBank/DDBJ databases">
        <authorList>
            <person name="Varghese N."/>
            <person name="Submissions S."/>
        </authorList>
    </citation>
    <scope>NUCLEOTIDE SEQUENCE [LARGE SCALE GENOMIC DNA]</scope>
    <source>
        <strain evidence="8 9">DSM 16304</strain>
    </source>
</reference>
<dbReference type="EC" id="2.7.7.60" evidence="7"/>
<dbReference type="PROSITE" id="PS01295">
    <property type="entry name" value="ISPD"/>
    <property type="match status" value="1"/>
</dbReference>
<comment type="pathway">
    <text evidence="2 7">Isoprenoid biosynthesis; isopentenyl diphosphate biosynthesis via DXP pathway; isopentenyl diphosphate from 1-deoxy-D-xylulose 5-phosphate: step 2/6.</text>
</comment>
<evidence type="ECO:0000313" key="9">
    <source>
        <dbReference type="Proteomes" id="UP000317315"/>
    </source>
</evidence>
<dbReference type="SUPFAM" id="SSF53448">
    <property type="entry name" value="Nucleotide-diphospho-sugar transferases"/>
    <property type="match status" value="1"/>
</dbReference>
<dbReference type="InterPro" id="IPR029044">
    <property type="entry name" value="Nucleotide-diphossugar_trans"/>
</dbReference>
<gene>
    <name evidence="7" type="primary">ispD</name>
    <name evidence="8" type="ORF">SAMN06269117_1208</name>
</gene>
<dbReference type="UniPathway" id="UPA00056">
    <property type="reaction ID" value="UER00093"/>
</dbReference>